<keyword evidence="3" id="KW-1185">Reference proteome</keyword>
<dbReference type="EMBL" id="LFIW01000658">
    <property type="protein sequence ID" value="KZL85320.1"/>
    <property type="molecule type" value="Genomic_DNA"/>
</dbReference>
<dbReference type="AlphaFoldDB" id="A0A162MYG0"/>
<evidence type="ECO:0000313" key="2">
    <source>
        <dbReference type="EMBL" id="KZL85320.1"/>
    </source>
</evidence>
<reference evidence="2 3" key="1">
    <citation type="submission" date="2015-06" db="EMBL/GenBank/DDBJ databases">
        <title>Survival trade-offs in plant roots during colonization by closely related pathogenic and mutualistic fungi.</title>
        <authorList>
            <person name="Hacquard S."/>
            <person name="Kracher B."/>
            <person name="Hiruma K."/>
            <person name="Weinman A."/>
            <person name="Muench P."/>
            <person name="Garrido Oter R."/>
            <person name="Ver Loren van Themaat E."/>
            <person name="Dallerey J.-F."/>
            <person name="Damm U."/>
            <person name="Henrissat B."/>
            <person name="Lespinet O."/>
            <person name="Thon M."/>
            <person name="Kemen E."/>
            <person name="McHardy A.C."/>
            <person name="Schulze-Lefert P."/>
            <person name="O'Connell R.J."/>
        </authorList>
    </citation>
    <scope>NUCLEOTIDE SEQUENCE [LARGE SCALE GENOMIC DNA]</scope>
    <source>
        <strain evidence="2 3">MAFF 238704</strain>
    </source>
</reference>
<organism evidence="2 3">
    <name type="scientific">Colletotrichum incanum</name>
    <name type="common">Soybean anthracnose fungus</name>
    <dbReference type="NCBI Taxonomy" id="1573173"/>
    <lineage>
        <taxon>Eukaryota</taxon>
        <taxon>Fungi</taxon>
        <taxon>Dikarya</taxon>
        <taxon>Ascomycota</taxon>
        <taxon>Pezizomycotina</taxon>
        <taxon>Sordariomycetes</taxon>
        <taxon>Hypocreomycetidae</taxon>
        <taxon>Glomerellales</taxon>
        <taxon>Glomerellaceae</taxon>
        <taxon>Colletotrichum</taxon>
        <taxon>Colletotrichum spaethianum species complex</taxon>
    </lineage>
</organism>
<feature type="region of interest" description="Disordered" evidence="1">
    <location>
        <begin position="56"/>
        <end position="106"/>
    </location>
</feature>
<accession>A0A162MYG0</accession>
<name>A0A162MYG0_COLIC</name>
<evidence type="ECO:0000313" key="3">
    <source>
        <dbReference type="Proteomes" id="UP000076584"/>
    </source>
</evidence>
<sequence length="106" mass="11884">MIVQANQCIFTLLTPTGNPSTASLSPGQEGYEFRRRNNEAHSSSIFPQLWKMLQTIKNPPPWNSPDRKNSDTHSSIRPKNPEGPALNHAAGAIPNYRQMKNRSLTE</sequence>
<comment type="caution">
    <text evidence="2">The sequence shown here is derived from an EMBL/GenBank/DDBJ whole genome shotgun (WGS) entry which is preliminary data.</text>
</comment>
<evidence type="ECO:0000256" key="1">
    <source>
        <dbReference type="SAM" id="MobiDB-lite"/>
    </source>
</evidence>
<protein>
    <submittedName>
        <fullName evidence="2">Uncharacterized protein</fullName>
    </submittedName>
</protein>
<gene>
    <name evidence="2" type="ORF">CI238_10845</name>
</gene>
<dbReference type="Proteomes" id="UP000076584">
    <property type="component" value="Unassembled WGS sequence"/>
</dbReference>
<proteinExistence type="predicted"/>